<sequence length="512" mass="59674">MSILEKSYQNKALNTESETPSHFRQESLDSNLVRQACRRRSLNENLPPLQPYYYDFDGNMCVNPLPYKLTSTTRTSEPLKYRSDSVRLKRHSETPKANNTIKKFKPNLMKLTEIKQLEDTMWYREIYVIKDGTKIENSQEVFGFKYKINCDSYVNRFQKALELDAFFNYCQKYFKSNQKFKFLFSADGKLLQNLAEIPPHAKLVFVGASPVFSGLVEEYITTEFSVETSSMPRITIEDFERTFTSMGSRSSKRRTNMSLDFSEQAANKKVTLFKLRNKAVAKKPLEIQKHRIAKKFDKTDYLTQLKKRLAEVTVKIDKTIPKLREQNIEEITEKYEFSESDLHKVYAQYKTFLLLSVAQDPYHDINKGIKKDTFIEILKHKSQQDIKLVEQIFKSVDSNANGFIDWEEYLKAMSVMSFGNLSQQIDMMFSIQGTSGMLSFKDIKQLCNTKLQFASQDEISDYLSESFAKIIYDLAKVDTNQSISSEQLKNILGQRKEIGLMRMFCSFDFLNI</sequence>
<evidence type="ECO:0000259" key="3">
    <source>
        <dbReference type="PROSITE" id="PS50222"/>
    </source>
</evidence>
<gene>
    <name evidence="4" type="ORF">BSTOLATCC_MIC63919</name>
</gene>
<dbReference type="PROSITE" id="PS50222">
    <property type="entry name" value="EF_HAND_2"/>
    <property type="match status" value="1"/>
</dbReference>
<dbReference type="Gene3D" id="1.10.238.10">
    <property type="entry name" value="EF-hand"/>
    <property type="match status" value="1"/>
</dbReference>
<dbReference type="SUPFAM" id="SSF47473">
    <property type="entry name" value="EF-hand"/>
    <property type="match status" value="1"/>
</dbReference>
<dbReference type="Proteomes" id="UP001162131">
    <property type="component" value="Unassembled WGS sequence"/>
</dbReference>
<reference evidence="4" key="1">
    <citation type="submission" date="2021-09" db="EMBL/GenBank/DDBJ databases">
        <authorList>
            <consortium name="AG Swart"/>
            <person name="Singh M."/>
            <person name="Singh A."/>
            <person name="Seah K."/>
            <person name="Emmerich C."/>
        </authorList>
    </citation>
    <scope>NUCLEOTIDE SEQUENCE</scope>
    <source>
        <strain evidence="4">ATCC30299</strain>
    </source>
</reference>
<evidence type="ECO:0000313" key="4">
    <source>
        <dbReference type="EMBL" id="CAG9335446.1"/>
    </source>
</evidence>
<evidence type="ECO:0000256" key="2">
    <source>
        <dbReference type="SAM" id="MobiDB-lite"/>
    </source>
</evidence>
<dbReference type="InterPro" id="IPR002048">
    <property type="entry name" value="EF_hand_dom"/>
</dbReference>
<feature type="region of interest" description="Disordered" evidence="2">
    <location>
        <begin position="1"/>
        <end position="27"/>
    </location>
</feature>
<feature type="domain" description="EF-hand" evidence="3">
    <location>
        <begin position="384"/>
        <end position="419"/>
    </location>
</feature>
<comment type="caution">
    <text evidence="4">The sequence shown here is derived from an EMBL/GenBank/DDBJ whole genome shotgun (WGS) entry which is preliminary data.</text>
</comment>
<keyword evidence="1" id="KW-0106">Calcium</keyword>
<evidence type="ECO:0000313" key="5">
    <source>
        <dbReference type="Proteomes" id="UP001162131"/>
    </source>
</evidence>
<dbReference type="PROSITE" id="PS00018">
    <property type="entry name" value="EF_HAND_1"/>
    <property type="match status" value="1"/>
</dbReference>
<proteinExistence type="predicted"/>
<feature type="compositionally biased region" description="Polar residues" evidence="2">
    <location>
        <begin position="7"/>
        <end position="18"/>
    </location>
</feature>
<dbReference type="GO" id="GO:0005509">
    <property type="term" value="F:calcium ion binding"/>
    <property type="evidence" value="ECO:0007669"/>
    <property type="project" value="InterPro"/>
</dbReference>
<dbReference type="InterPro" id="IPR018247">
    <property type="entry name" value="EF_Hand_1_Ca_BS"/>
</dbReference>
<accession>A0AAU9KMZ4</accession>
<organism evidence="4 5">
    <name type="scientific">Blepharisma stoltei</name>
    <dbReference type="NCBI Taxonomy" id="1481888"/>
    <lineage>
        <taxon>Eukaryota</taxon>
        <taxon>Sar</taxon>
        <taxon>Alveolata</taxon>
        <taxon>Ciliophora</taxon>
        <taxon>Postciliodesmatophora</taxon>
        <taxon>Heterotrichea</taxon>
        <taxon>Heterotrichida</taxon>
        <taxon>Blepharismidae</taxon>
        <taxon>Blepharisma</taxon>
    </lineage>
</organism>
<evidence type="ECO:0000256" key="1">
    <source>
        <dbReference type="ARBA" id="ARBA00022837"/>
    </source>
</evidence>
<dbReference type="InterPro" id="IPR011992">
    <property type="entry name" value="EF-hand-dom_pair"/>
</dbReference>
<name>A0AAU9KMZ4_9CILI</name>
<protein>
    <recommendedName>
        <fullName evidence="3">EF-hand domain-containing protein</fullName>
    </recommendedName>
</protein>
<keyword evidence="5" id="KW-1185">Reference proteome</keyword>
<dbReference type="EMBL" id="CAJZBQ010000062">
    <property type="protein sequence ID" value="CAG9335446.1"/>
    <property type="molecule type" value="Genomic_DNA"/>
</dbReference>
<dbReference type="AlphaFoldDB" id="A0AAU9KMZ4"/>